<organism evidence="2 3">
    <name type="scientific">Acanthaster planci</name>
    <name type="common">Crown-of-thorns starfish</name>
    <dbReference type="NCBI Taxonomy" id="133434"/>
    <lineage>
        <taxon>Eukaryota</taxon>
        <taxon>Metazoa</taxon>
        <taxon>Echinodermata</taxon>
        <taxon>Eleutherozoa</taxon>
        <taxon>Asterozoa</taxon>
        <taxon>Asteroidea</taxon>
        <taxon>Valvatacea</taxon>
        <taxon>Valvatida</taxon>
        <taxon>Acanthasteridae</taxon>
        <taxon>Acanthaster</taxon>
    </lineage>
</organism>
<dbReference type="RefSeq" id="XP_022104524.1">
    <property type="nucleotide sequence ID" value="XM_022248832.1"/>
</dbReference>
<dbReference type="KEGG" id="aplc:110986710"/>
<reference evidence="3 4" key="1">
    <citation type="submission" date="2025-04" db="UniProtKB">
        <authorList>
            <consortium name="RefSeq"/>
        </authorList>
    </citation>
    <scope>IDENTIFICATION</scope>
</reference>
<keyword evidence="2" id="KW-1185">Reference proteome</keyword>
<name>A0A8B7ZFZ3_ACAPL</name>
<dbReference type="InterPro" id="IPR034607">
    <property type="entry name" value="CCDC127"/>
</dbReference>
<dbReference type="AlphaFoldDB" id="A0A8B7ZFZ3"/>
<feature type="coiled-coil region" evidence="1">
    <location>
        <begin position="47"/>
        <end position="88"/>
    </location>
</feature>
<dbReference type="PANTHER" id="PTHR31958">
    <property type="entry name" value="COILED-COIL DOMAIN-CONTAINING PROTEIN 127"/>
    <property type="match status" value="1"/>
</dbReference>
<evidence type="ECO:0000313" key="4">
    <source>
        <dbReference type="RefSeq" id="XP_022104525.1"/>
    </source>
</evidence>
<dbReference type="OMA" id="HIQINRD"/>
<dbReference type="OrthoDB" id="10064762at2759"/>
<dbReference type="Proteomes" id="UP000694845">
    <property type="component" value="Unplaced"/>
</dbReference>
<evidence type="ECO:0000256" key="1">
    <source>
        <dbReference type="SAM" id="Coils"/>
    </source>
</evidence>
<keyword evidence="1" id="KW-0175">Coiled coil</keyword>
<proteinExistence type="predicted"/>
<protein>
    <submittedName>
        <fullName evidence="3 4">Coiled-coil domain-containing protein 127-like</fullName>
    </submittedName>
</protein>
<dbReference type="PANTHER" id="PTHR31958:SF2">
    <property type="entry name" value="COILED-COIL DOMAIN-CONTAINING PROTEIN 127"/>
    <property type="match status" value="1"/>
</dbReference>
<evidence type="ECO:0000313" key="2">
    <source>
        <dbReference type="Proteomes" id="UP000694845"/>
    </source>
</evidence>
<dbReference type="GeneID" id="110986710"/>
<dbReference type="RefSeq" id="XP_022104525.1">
    <property type="nucleotide sequence ID" value="XM_022248833.1"/>
</dbReference>
<gene>
    <name evidence="3 4" type="primary">LOC110986710</name>
</gene>
<sequence>MATNDLNIPPTEEPIGKKLSRIASQLLIPVLLPASSIFFGWLAQRRISIQLNQLQKEKERIADLKEDVDFLQDEVKNLSKRRLELEEKTSMTTIKRRCLLEEAIIKEENQATQKILTELEELRPLLKQRQDIYCNPFKYRGPRLELESQLLFSAYFKPYDKDLGLYVGMQNILKHDQSCSQEGNGCLMWVYLQLWKTRAELLKHRRVAARMKEVDESFAK</sequence>
<accession>A0A8B7ZFZ3</accession>
<evidence type="ECO:0000313" key="3">
    <source>
        <dbReference type="RefSeq" id="XP_022104524.1"/>
    </source>
</evidence>